<feature type="transmembrane region" description="Helical" evidence="1">
    <location>
        <begin position="12"/>
        <end position="32"/>
    </location>
</feature>
<evidence type="ECO:0000313" key="3">
    <source>
        <dbReference type="Proteomes" id="UP000204657"/>
    </source>
</evidence>
<protein>
    <submittedName>
        <fullName evidence="2">Conserved hypothetical predicted membrane protein</fullName>
    </submittedName>
</protein>
<dbReference type="Proteomes" id="UP000204657">
    <property type="component" value="Segment"/>
</dbReference>
<evidence type="ECO:0000313" key="2">
    <source>
        <dbReference type="EMBL" id="BAQ22808.1"/>
    </source>
</evidence>
<reference evidence="2 3" key="1">
    <citation type="submission" date="2015-02" db="EMBL/GenBank/DDBJ databases">
        <title>Complete genome sequences of Edwardsiella bacteriophages, PEi20 and PEi26.</title>
        <authorList>
            <person name="Yasuike M."/>
            <person name="Nishiki I."/>
            <person name="Iwasaki Y."/>
            <person name="Nakamura Y."/>
            <person name="Fujiwara A."/>
            <person name="Hassan E.S."/>
            <person name="Mahmoud M.M."/>
            <person name="Kawato Y."/>
            <person name="Nagai S."/>
            <person name="Kobayashi T."/>
            <person name="Ototake M."/>
            <person name="Nakai T."/>
        </authorList>
    </citation>
    <scope>NUCLEOTIDE SEQUENCE [LARGE SCALE GENOMIC DNA]</scope>
</reference>
<dbReference type="GeneID" id="26519250"/>
<keyword evidence="1" id="KW-1133">Transmembrane helix</keyword>
<accession>A0A0B6VNS2</accession>
<dbReference type="EMBL" id="AP014714">
    <property type="protein sequence ID" value="BAQ22808.1"/>
    <property type="molecule type" value="Genomic_DNA"/>
</dbReference>
<keyword evidence="1" id="KW-0472">Membrane</keyword>
<gene>
    <name evidence="2" type="primary">trna.4</name>
</gene>
<name>A0A0B6VNS2_9CAUD</name>
<dbReference type="OrthoDB" id="26950at10239"/>
<keyword evidence="1" id="KW-0812">Transmembrane</keyword>
<evidence type="ECO:0000256" key="1">
    <source>
        <dbReference type="SAM" id="Phobius"/>
    </source>
</evidence>
<feature type="transmembrane region" description="Helical" evidence="1">
    <location>
        <begin position="38"/>
        <end position="58"/>
    </location>
</feature>
<sequence length="59" mass="6114">MKRAEAIRNVAALVAVTAFSFSMFAGFMTGLLTTTENMVSLAVCAVVGGIAGVMHHIAK</sequence>
<dbReference type="RefSeq" id="YP_009190316.1">
    <property type="nucleotide sequence ID" value="NC_028683.1"/>
</dbReference>
<dbReference type="KEGG" id="vg:26519250"/>
<organism evidence="2 3">
    <name type="scientific">Edwardsiella phage PEi20</name>
    <dbReference type="NCBI Taxonomy" id="1608310"/>
    <lineage>
        <taxon>Viruses</taxon>
        <taxon>Duplodnaviria</taxon>
        <taxon>Heunggongvirae</taxon>
        <taxon>Uroviricota</taxon>
        <taxon>Caudoviricetes</taxon>
        <taxon>Pantevenvirales</taxon>
        <taxon>Straboviridae</taxon>
        <taxon>Tevenvirinae</taxon>
        <taxon>Kanagawavirus</taxon>
        <taxon>Kanagawavirus pei20</taxon>
    </lineage>
</organism>
<proteinExistence type="predicted"/>
<keyword evidence="3" id="KW-1185">Reference proteome</keyword>